<evidence type="ECO:0000259" key="2">
    <source>
        <dbReference type="Pfam" id="PF17919"/>
    </source>
</evidence>
<dbReference type="PANTHER" id="PTHR37984:SF5">
    <property type="entry name" value="PROTEIN NYNRIN-LIKE"/>
    <property type="match status" value="1"/>
</dbReference>
<evidence type="ECO:0000313" key="3">
    <source>
        <dbReference type="EMBL" id="OIT19393.1"/>
    </source>
</evidence>
<gene>
    <name evidence="3" type="ORF">A4A49_58927</name>
</gene>
<keyword evidence="4" id="KW-1185">Reference proteome</keyword>
<accession>A0A1J6KJC8</accession>
<dbReference type="InterPro" id="IPR041577">
    <property type="entry name" value="RT_RNaseH_2"/>
</dbReference>
<proteinExistence type="predicted"/>
<evidence type="ECO:0000256" key="1">
    <source>
        <dbReference type="ARBA" id="ARBA00023268"/>
    </source>
</evidence>
<dbReference type="Gramene" id="OIT19393">
    <property type="protein sequence ID" value="OIT19393"/>
    <property type="gene ID" value="A4A49_58927"/>
</dbReference>
<dbReference type="InterPro" id="IPR043502">
    <property type="entry name" value="DNA/RNA_pol_sf"/>
</dbReference>
<feature type="non-terminal residue" evidence="3">
    <location>
        <position position="94"/>
    </location>
</feature>
<dbReference type="InterPro" id="IPR043128">
    <property type="entry name" value="Rev_trsase/Diguanyl_cyclase"/>
</dbReference>
<dbReference type="SUPFAM" id="SSF56672">
    <property type="entry name" value="DNA/RNA polymerases"/>
    <property type="match status" value="1"/>
</dbReference>
<dbReference type="EMBL" id="MJEQ01007601">
    <property type="protein sequence ID" value="OIT19393.1"/>
    <property type="molecule type" value="Genomic_DNA"/>
</dbReference>
<comment type="caution">
    <text evidence="3">The sequence shown here is derived from an EMBL/GenBank/DDBJ whole genome shotgun (WGS) entry which is preliminary data.</text>
</comment>
<organism evidence="3 4">
    <name type="scientific">Nicotiana attenuata</name>
    <name type="common">Coyote tobacco</name>
    <dbReference type="NCBI Taxonomy" id="49451"/>
    <lineage>
        <taxon>Eukaryota</taxon>
        <taxon>Viridiplantae</taxon>
        <taxon>Streptophyta</taxon>
        <taxon>Embryophyta</taxon>
        <taxon>Tracheophyta</taxon>
        <taxon>Spermatophyta</taxon>
        <taxon>Magnoliopsida</taxon>
        <taxon>eudicotyledons</taxon>
        <taxon>Gunneridae</taxon>
        <taxon>Pentapetalae</taxon>
        <taxon>asterids</taxon>
        <taxon>lamiids</taxon>
        <taxon>Solanales</taxon>
        <taxon>Solanaceae</taxon>
        <taxon>Nicotianoideae</taxon>
        <taxon>Nicotianeae</taxon>
        <taxon>Nicotiana</taxon>
    </lineage>
</organism>
<dbReference type="FunFam" id="3.30.70.270:FF:000020">
    <property type="entry name" value="Transposon Tf2-6 polyprotein-like Protein"/>
    <property type="match status" value="1"/>
</dbReference>
<evidence type="ECO:0000313" key="4">
    <source>
        <dbReference type="Proteomes" id="UP000187609"/>
    </source>
</evidence>
<protein>
    <recommendedName>
        <fullName evidence="2">Reverse transcriptase/retrotransposon-derived protein RNase H-like domain-containing protein</fullName>
    </recommendedName>
</protein>
<dbReference type="SMR" id="A0A1J6KJC8"/>
<keyword evidence="1" id="KW-0511">Multifunctional enzyme</keyword>
<sequence>QKIQTIIDWSPPKDIHALRVFHGLCNFYRWFVKITLVVVSLVELLKKVMPWGWGLKRAEAFYALKAAMSSSPILALPNLAKPFEFQMDASYYAM</sequence>
<dbReference type="GO" id="GO:0003824">
    <property type="term" value="F:catalytic activity"/>
    <property type="evidence" value="ECO:0007669"/>
    <property type="project" value="UniProtKB-KW"/>
</dbReference>
<dbReference type="STRING" id="49451.A0A1J6KJC8"/>
<dbReference type="Pfam" id="PF17919">
    <property type="entry name" value="RT_RNaseH_2"/>
    <property type="match status" value="1"/>
</dbReference>
<dbReference type="InterPro" id="IPR050951">
    <property type="entry name" value="Retrovirus_Pol_polyprotein"/>
</dbReference>
<dbReference type="AlphaFoldDB" id="A0A1J6KJC8"/>
<name>A0A1J6KJC8_NICAT</name>
<feature type="domain" description="Reverse transcriptase/retrotransposon-derived protein RNase H-like" evidence="2">
    <location>
        <begin position="53"/>
        <end position="93"/>
    </location>
</feature>
<dbReference type="PANTHER" id="PTHR37984">
    <property type="entry name" value="PROTEIN CBG26694"/>
    <property type="match status" value="1"/>
</dbReference>
<dbReference type="Gene3D" id="3.30.70.270">
    <property type="match status" value="1"/>
</dbReference>
<feature type="non-terminal residue" evidence="3">
    <location>
        <position position="1"/>
    </location>
</feature>
<dbReference type="Proteomes" id="UP000187609">
    <property type="component" value="Unassembled WGS sequence"/>
</dbReference>
<reference evidence="3" key="1">
    <citation type="submission" date="2016-11" db="EMBL/GenBank/DDBJ databases">
        <title>The genome of Nicotiana attenuata.</title>
        <authorList>
            <person name="Xu S."/>
            <person name="Brockmoeller T."/>
            <person name="Gaquerel E."/>
            <person name="Navarro A."/>
            <person name="Kuhl H."/>
            <person name="Gase K."/>
            <person name="Ling Z."/>
            <person name="Zhou W."/>
            <person name="Kreitzer C."/>
            <person name="Stanke M."/>
            <person name="Tang H."/>
            <person name="Lyons E."/>
            <person name="Pandey P."/>
            <person name="Pandey S.P."/>
            <person name="Timmermann B."/>
            <person name="Baldwin I.T."/>
        </authorList>
    </citation>
    <scope>NUCLEOTIDE SEQUENCE [LARGE SCALE GENOMIC DNA]</scope>
    <source>
        <strain evidence="3">UT</strain>
    </source>
</reference>